<evidence type="ECO:0000256" key="3">
    <source>
        <dbReference type="ARBA" id="ARBA00022692"/>
    </source>
</evidence>
<feature type="compositionally biased region" description="Low complexity" evidence="6">
    <location>
        <begin position="350"/>
        <end position="365"/>
    </location>
</feature>
<feature type="transmembrane region" description="Helical" evidence="7">
    <location>
        <begin position="43"/>
        <end position="61"/>
    </location>
</feature>
<proteinExistence type="inferred from homology"/>
<feature type="compositionally biased region" description="Polar residues" evidence="6">
    <location>
        <begin position="377"/>
        <end position="393"/>
    </location>
</feature>
<name>A0A6A6V4W6_9PLEO</name>
<evidence type="ECO:0000313" key="8">
    <source>
        <dbReference type="EMBL" id="KAF2745535.1"/>
    </source>
</evidence>
<dbReference type="Proteomes" id="UP000799440">
    <property type="component" value="Unassembled WGS sequence"/>
</dbReference>
<comment type="subcellular location">
    <subcellularLocation>
        <location evidence="1">Membrane</location>
        <topology evidence="1">Multi-pass membrane protein</topology>
    </subcellularLocation>
</comment>
<keyword evidence="4 7" id="KW-1133">Transmembrane helix</keyword>
<accession>A0A6A6V4W6</accession>
<feature type="region of interest" description="Disordered" evidence="6">
    <location>
        <begin position="273"/>
        <end position="293"/>
    </location>
</feature>
<gene>
    <name evidence="8" type="ORF">M011DRAFT_488133</name>
</gene>
<keyword evidence="9" id="KW-1185">Reference proteome</keyword>
<reference evidence="8" key="1">
    <citation type="journal article" date="2020" name="Stud. Mycol.">
        <title>101 Dothideomycetes genomes: a test case for predicting lifestyles and emergence of pathogens.</title>
        <authorList>
            <person name="Haridas S."/>
            <person name="Albert R."/>
            <person name="Binder M."/>
            <person name="Bloem J."/>
            <person name="Labutti K."/>
            <person name="Salamov A."/>
            <person name="Andreopoulos B."/>
            <person name="Baker S."/>
            <person name="Barry K."/>
            <person name="Bills G."/>
            <person name="Bluhm B."/>
            <person name="Cannon C."/>
            <person name="Castanera R."/>
            <person name="Culley D."/>
            <person name="Daum C."/>
            <person name="Ezra D."/>
            <person name="Gonzalez J."/>
            <person name="Henrissat B."/>
            <person name="Kuo A."/>
            <person name="Liang C."/>
            <person name="Lipzen A."/>
            <person name="Lutzoni F."/>
            <person name="Magnuson J."/>
            <person name="Mondo S."/>
            <person name="Nolan M."/>
            <person name="Ohm R."/>
            <person name="Pangilinan J."/>
            <person name="Park H.-J."/>
            <person name="Ramirez L."/>
            <person name="Alfaro M."/>
            <person name="Sun H."/>
            <person name="Tritt A."/>
            <person name="Yoshinaga Y."/>
            <person name="Zwiers L.-H."/>
            <person name="Turgeon B."/>
            <person name="Goodwin S."/>
            <person name="Spatafora J."/>
            <person name="Crous P."/>
            <person name="Grigoriev I."/>
        </authorList>
    </citation>
    <scope>NUCLEOTIDE SEQUENCE</scope>
    <source>
        <strain evidence="8">CBS 119925</strain>
    </source>
</reference>
<dbReference type="Pfam" id="PF05348">
    <property type="entry name" value="UMP1"/>
    <property type="match status" value="1"/>
</dbReference>
<dbReference type="PANTHER" id="PTHR13353">
    <property type="entry name" value="TRANSMEMBRANE PROTEIN 19"/>
    <property type="match status" value="1"/>
</dbReference>
<feature type="transmembrane region" description="Helical" evidence="7">
    <location>
        <begin position="209"/>
        <end position="231"/>
    </location>
</feature>
<evidence type="ECO:0000256" key="4">
    <source>
        <dbReference type="ARBA" id="ARBA00022989"/>
    </source>
</evidence>
<protein>
    <submittedName>
        <fullName evidence="8">UMP1-domain-containing protein</fullName>
    </submittedName>
</protein>
<sequence length="498" mass="52691">MTYQIKAAATAALVYRAWSKKSLTTGGLVAALATAVVHSLHPWIAPFTLLAVFFLAGTIVTKAKHDRKALLTKAATGGTGGEGKRNHIQVFANSIVASALILLHTWHIYKNGSYNDKTCFRAGDVLMVGIVANYAAVAADTFSSELGILAKGKPVLITTPWREVPPGTNGGITTDGLAAGVHGAGLIAAVAALSLPFCADWAPFHKLRFAAGITVAGLCGTLLDSLLGALFQASVVEVRTGKIIEGDGGRKVLIHATGSPHLKNSAKVRSELSSHQEGKAAVAKSSGVDGVDAGNEAKKRMQEAGASGTELADSGERSRKVVVGRDIFDNNAVNVLTAALVSSLRFVPPTAHPTSTAPTTSAPSAPGLPDTLRSRLGLTSSPSDLTASTTTSAKPELQSAHPLEARLVQWRQTQDKLKMEMLRRQFGIAEPVRRGMELKITGTGEWRPQVLGGASGVHRDILEGRDTEIGWEDVFTGNEMRDMPDFHTEMEAKMKMNW</sequence>
<evidence type="ECO:0000256" key="1">
    <source>
        <dbReference type="ARBA" id="ARBA00004141"/>
    </source>
</evidence>
<dbReference type="Pfam" id="PF01940">
    <property type="entry name" value="DUF92"/>
    <property type="match status" value="1"/>
</dbReference>
<evidence type="ECO:0000256" key="5">
    <source>
        <dbReference type="ARBA" id="ARBA00023136"/>
    </source>
</evidence>
<keyword evidence="3 7" id="KW-0812">Transmembrane</keyword>
<evidence type="ECO:0000313" key="9">
    <source>
        <dbReference type="Proteomes" id="UP000799440"/>
    </source>
</evidence>
<comment type="similarity">
    <text evidence="2">Belongs to the TMEM19 family.</text>
</comment>
<feature type="transmembrane region" description="Helical" evidence="7">
    <location>
        <begin position="177"/>
        <end position="197"/>
    </location>
</feature>
<evidence type="ECO:0000256" key="2">
    <source>
        <dbReference type="ARBA" id="ARBA00009012"/>
    </source>
</evidence>
<dbReference type="PANTHER" id="PTHR13353:SF5">
    <property type="entry name" value="TRANSMEMBRANE PROTEIN 19"/>
    <property type="match status" value="1"/>
</dbReference>
<dbReference type="AlphaFoldDB" id="A0A6A6V4W6"/>
<organism evidence="8 9">
    <name type="scientific">Sporormia fimetaria CBS 119925</name>
    <dbReference type="NCBI Taxonomy" id="1340428"/>
    <lineage>
        <taxon>Eukaryota</taxon>
        <taxon>Fungi</taxon>
        <taxon>Dikarya</taxon>
        <taxon>Ascomycota</taxon>
        <taxon>Pezizomycotina</taxon>
        <taxon>Dothideomycetes</taxon>
        <taxon>Pleosporomycetidae</taxon>
        <taxon>Pleosporales</taxon>
        <taxon>Sporormiaceae</taxon>
        <taxon>Sporormia</taxon>
    </lineage>
</organism>
<dbReference type="OrthoDB" id="15001at2759"/>
<keyword evidence="5 7" id="KW-0472">Membrane</keyword>
<dbReference type="GO" id="GO:0016020">
    <property type="term" value="C:membrane"/>
    <property type="evidence" value="ECO:0007669"/>
    <property type="project" value="UniProtKB-SubCell"/>
</dbReference>
<dbReference type="EMBL" id="MU006582">
    <property type="protein sequence ID" value="KAF2745535.1"/>
    <property type="molecule type" value="Genomic_DNA"/>
</dbReference>
<dbReference type="InterPro" id="IPR002794">
    <property type="entry name" value="DUF92_TMEM19"/>
</dbReference>
<evidence type="ECO:0000256" key="7">
    <source>
        <dbReference type="SAM" id="Phobius"/>
    </source>
</evidence>
<feature type="region of interest" description="Disordered" evidence="6">
    <location>
        <begin position="350"/>
        <end position="400"/>
    </location>
</feature>
<evidence type="ECO:0000256" key="6">
    <source>
        <dbReference type="SAM" id="MobiDB-lite"/>
    </source>
</evidence>